<feature type="region of interest" description="Disordered" evidence="1">
    <location>
        <begin position="50"/>
        <end position="69"/>
    </location>
</feature>
<accession>A0ABU1WTN5</accession>
<gene>
    <name evidence="2" type="ORF">J2W49_004628</name>
</gene>
<evidence type="ECO:0000313" key="2">
    <source>
        <dbReference type="EMBL" id="MDR7152650.1"/>
    </source>
</evidence>
<name>A0ABU1WTN5_9BURK</name>
<organism evidence="2 3">
    <name type="scientific">Hydrogenophaga palleronii</name>
    <dbReference type="NCBI Taxonomy" id="65655"/>
    <lineage>
        <taxon>Bacteria</taxon>
        <taxon>Pseudomonadati</taxon>
        <taxon>Pseudomonadota</taxon>
        <taxon>Betaproteobacteria</taxon>
        <taxon>Burkholderiales</taxon>
        <taxon>Comamonadaceae</taxon>
        <taxon>Hydrogenophaga</taxon>
    </lineage>
</organism>
<dbReference type="Proteomes" id="UP001265700">
    <property type="component" value="Unassembled WGS sequence"/>
</dbReference>
<reference evidence="2 3" key="1">
    <citation type="submission" date="2023-07" db="EMBL/GenBank/DDBJ databases">
        <title>Sorghum-associated microbial communities from plants grown in Nebraska, USA.</title>
        <authorList>
            <person name="Schachtman D."/>
        </authorList>
    </citation>
    <scope>NUCLEOTIDE SEQUENCE [LARGE SCALE GENOMIC DNA]</scope>
    <source>
        <strain evidence="2 3">4249</strain>
    </source>
</reference>
<sequence length="69" mass="7037">MGVTGNTGGFSLIPAGGGRGIAPYGEEVFFQGTRGTGLPGHWVRPLPGAEGCGSKSACADLDSPKRYRL</sequence>
<keyword evidence="3" id="KW-1185">Reference proteome</keyword>
<evidence type="ECO:0000313" key="3">
    <source>
        <dbReference type="Proteomes" id="UP001265700"/>
    </source>
</evidence>
<evidence type="ECO:0000256" key="1">
    <source>
        <dbReference type="SAM" id="MobiDB-lite"/>
    </source>
</evidence>
<proteinExistence type="predicted"/>
<protein>
    <submittedName>
        <fullName evidence="2">Uncharacterized protein</fullName>
    </submittedName>
</protein>
<comment type="caution">
    <text evidence="2">The sequence shown here is derived from an EMBL/GenBank/DDBJ whole genome shotgun (WGS) entry which is preliminary data.</text>
</comment>
<dbReference type="EMBL" id="JAVDWU010000012">
    <property type="protein sequence ID" value="MDR7152650.1"/>
    <property type="molecule type" value="Genomic_DNA"/>
</dbReference>